<evidence type="ECO:0000256" key="1">
    <source>
        <dbReference type="ARBA" id="ARBA00010466"/>
    </source>
</evidence>
<evidence type="ECO:0000256" key="4">
    <source>
        <dbReference type="ARBA" id="ARBA00023163"/>
    </source>
</evidence>
<gene>
    <name evidence="6" type="ORF">JZO67_000929</name>
</gene>
<keyword evidence="3" id="KW-0238">DNA-binding</keyword>
<evidence type="ECO:0000256" key="3">
    <source>
        <dbReference type="ARBA" id="ARBA00023125"/>
    </source>
</evidence>
<protein>
    <recommendedName>
        <fullName evidence="5">Sugar-binding domain-containing protein</fullName>
    </recommendedName>
</protein>
<name>A0ABV0EK28_9ENTE</name>
<keyword evidence="7" id="KW-1185">Reference proteome</keyword>
<dbReference type="InterPro" id="IPR037171">
    <property type="entry name" value="NagB/RpiA_transferase-like"/>
</dbReference>
<sequence>MSYSDDRRLLTEMASMYYEEGAKQSEVAKRFNISRSLVSKYLAKARGLGLVEIIIHDDMAHPYRGLEEKIAEKFKLQEVICIAPTGVEMLSKRIGITAAKYLARILQPNQTVGVSAGTVVHEAAMNFSPKSQLESVKFIPLVGGLGQQHMALQANVVCELFAKKCDGIAVELHAPITVDSAEAKQVFMEQSFIKQVFEEAKEVDVALVGIGGLPAYSTMTKTYLLADSDQLQVELSDRKVAGDICYNFIDESGNLAACTWNNRVLALDLKELKKIPIRIGVSGGKEKIGGIQAALKGGLVNVLITDEETAKTLLK</sequence>
<dbReference type="PANTHER" id="PTHR34294">
    <property type="entry name" value="TRANSCRIPTIONAL REGULATOR-RELATED"/>
    <property type="match status" value="1"/>
</dbReference>
<proteinExistence type="inferred from homology"/>
<evidence type="ECO:0000313" key="6">
    <source>
        <dbReference type="EMBL" id="MEO1768990.1"/>
    </source>
</evidence>
<evidence type="ECO:0000313" key="7">
    <source>
        <dbReference type="Proteomes" id="UP000664357"/>
    </source>
</evidence>
<keyword evidence="2" id="KW-0805">Transcription regulation</keyword>
<comment type="caution">
    <text evidence="6">The sequence shown here is derived from an EMBL/GenBank/DDBJ whole genome shotgun (WGS) entry which is preliminary data.</text>
</comment>
<organism evidence="6 7">
    <name type="scientific">Candidatus Enterococcus ferrettii</name>
    <dbReference type="NCBI Taxonomy" id="2815324"/>
    <lineage>
        <taxon>Bacteria</taxon>
        <taxon>Bacillati</taxon>
        <taxon>Bacillota</taxon>
        <taxon>Bacilli</taxon>
        <taxon>Lactobacillales</taxon>
        <taxon>Enterococcaceae</taxon>
        <taxon>Enterococcus</taxon>
    </lineage>
</organism>
<evidence type="ECO:0000259" key="5">
    <source>
        <dbReference type="Pfam" id="PF04198"/>
    </source>
</evidence>
<comment type="similarity">
    <text evidence="1">Belongs to the SorC transcriptional regulatory family.</text>
</comment>
<dbReference type="Gene3D" id="3.40.50.1360">
    <property type="match status" value="1"/>
</dbReference>
<feature type="domain" description="Sugar-binding" evidence="5">
    <location>
        <begin position="66"/>
        <end position="315"/>
    </location>
</feature>
<reference evidence="6 7" key="2">
    <citation type="submission" date="2024-02" db="EMBL/GenBank/DDBJ databases">
        <title>The Genome Sequence of Enterococcus sp. DIV0159.</title>
        <authorList>
            <person name="Earl A."/>
            <person name="Manson A."/>
            <person name="Gilmore M."/>
            <person name="Sanders J."/>
            <person name="Shea T."/>
            <person name="Howe W."/>
            <person name="Livny J."/>
            <person name="Cuomo C."/>
            <person name="Neafsey D."/>
            <person name="Birren B."/>
        </authorList>
    </citation>
    <scope>NUCLEOTIDE SEQUENCE [LARGE SCALE GENOMIC DNA]</scope>
    <source>
        <strain evidence="6 7">665A</strain>
    </source>
</reference>
<evidence type="ECO:0000256" key="2">
    <source>
        <dbReference type="ARBA" id="ARBA00023015"/>
    </source>
</evidence>
<keyword evidence="4" id="KW-0804">Transcription</keyword>
<dbReference type="Proteomes" id="UP000664357">
    <property type="component" value="Unassembled WGS sequence"/>
</dbReference>
<dbReference type="SUPFAM" id="SSF100950">
    <property type="entry name" value="NagB/RpiA/CoA transferase-like"/>
    <property type="match status" value="1"/>
</dbReference>
<dbReference type="InterPro" id="IPR007324">
    <property type="entry name" value="Sugar-bd_dom_put"/>
</dbReference>
<reference evidence="6 7" key="1">
    <citation type="submission" date="2021-03" db="EMBL/GenBank/DDBJ databases">
        <authorList>
            <person name="Gilmore M.S."/>
            <person name="Schwartzman J."/>
            <person name="Van Tyne D."/>
            <person name="Martin M."/>
            <person name="Earl A.M."/>
            <person name="Manson A.L."/>
            <person name="Straub T."/>
            <person name="Salamzade R."/>
            <person name="Saavedra J."/>
            <person name="Lebreton F."/>
            <person name="Prichula J."/>
            <person name="Schaufler K."/>
            <person name="Gaca A."/>
            <person name="Sgardioli B."/>
            <person name="Wagenaar J."/>
            <person name="Strong T."/>
        </authorList>
    </citation>
    <scope>NUCLEOTIDE SEQUENCE [LARGE SCALE GENOMIC DNA]</scope>
    <source>
        <strain evidence="6 7">665A</strain>
    </source>
</reference>
<dbReference type="RefSeq" id="WP_207700747.1">
    <property type="nucleotide sequence ID" value="NZ_JAFREL020000001.1"/>
</dbReference>
<dbReference type="InterPro" id="IPR051054">
    <property type="entry name" value="SorC_transcr_regulators"/>
</dbReference>
<dbReference type="EMBL" id="JAFREL020000001">
    <property type="protein sequence ID" value="MEO1768990.1"/>
    <property type="molecule type" value="Genomic_DNA"/>
</dbReference>
<accession>A0ABV0EK28</accession>
<dbReference type="Pfam" id="PF04198">
    <property type="entry name" value="Sugar-bind"/>
    <property type="match status" value="1"/>
</dbReference>
<dbReference type="Gene3D" id="1.10.10.60">
    <property type="entry name" value="Homeodomain-like"/>
    <property type="match status" value="1"/>
</dbReference>
<dbReference type="PANTHER" id="PTHR34294:SF1">
    <property type="entry name" value="TRANSCRIPTIONAL REGULATOR LSRR"/>
    <property type="match status" value="1"/>
</dbReference>